<evidence type="ECO:0000313" key="6">
    <source>
        <dbReference type="Proteomes" id="UP000190044"/>
    </source>
</evidence>
<evidence type="ECO:0000256" key="2">
    <source>
        <dbReference type="ARBA" id="ARBA00022679"/>
    </source>
</evidence>
<dbReference type="PROSITE" id="PS00093">
    <property type="entry name" value="N4_MTASE"/>
    <property type="match status" value="1"/>
</dbReference>
<dbReference type="GO" id="GO:0032259">
    <property type="term" value="P:methylation"/>
    <property type="evidence" value="ECO:0007669"/>
    <property type="project" value="UniProtKB-KW"/>
</dbReference>
<keyword evidence="3" id="KW-0949">S-adenosyl-L-methionine</keyword>
<keyword evidence="4" id="KW-0680">Restriction system</keyword>
<dbReference type="Proteomes" id="UP000190044">
    <property type="component" value="Unassembled WGS sequence"/>
</dbReference>
<dbReference type="GO" id="GO:0015667">
    <property type="term" value="F:site-specific DNA-methyltransferase (cytosine-N4-specific) activity"/>
    <property type="evidence" value="ECO:0007669"/>
    <property type="project" value="InterPro"/>
</dbReference>
<dbReference type="EMBL" id="FUYP01000053">
    <property type="protein sequence ID" value="SKC02506.1"/>
    <property type="molecule type" value="Genomic_DNA"/>
</dbReference>
<keyword evidence="6" id="KW-1185">Reference proteome</keyword>
<keyword evidence="1" id="KW-0489">Methyltransferase</keyword>
<evidence type="ECO:0000256" key="3">
    <source>
        <dbReference type="ARBA" id="ARBA00022691"/>
    </source>
</evidence>
<gene>
    <name evidence="5" type="ORF">SAMN06295937_10532</name>
</gene>
<evidence type="ECO:0000256" key="4">
    <source>
        <dbReference type="ARBA" id="ARBA00022747"/>
    </source>
</evidence>
<organism evidence="5 6">
    <name type="scientific">Sphingopyxis flava</name>
    <dbReference type="NCBI Taxonomy" id="1507287"/>
    <lineage>
        <taxon>Bacteria</taxon>
        <taxon>Pseudomonadati</taxon>
        <taxon>Pseudomonadota</taxon>
        <taxon>Alphaproteobacteria</taxon>
        <taxon>Sphingomonadales</taxon>
        <taxon>Sphingomonadaceae</taxon>
        <taxon>Sphingopyxis</taxon>
    </lineage>
</organism>
<accession>A0A1T5G233</accession>
<name>A0A1T5G233_9SPHN</name>
<dbReference type="AlphaFoldDB" id="A0A1T5G233"/>
<dbReference type="InterPro" id="IPR017985">
    <property type="entry name" value="MeTrfase_CN4_CS"/>
</dbReference>
<reference evidence="6" key="1">
    <citation type="submission" date="2017-02" db="EMBL/GenBank/DDBJ databases">
        <authorList>
            <person name="Varghese N."/>
            <person name="Submissions S."/>
        </authorList>
    </citation>
    <scope>NUCLEOTIDE SEQUENCE [LARGE SCALE GENOMIC DNA]</scope>
    <source>
        <strain evidence="6">R11H</strain>
    </source>
</reference>
<sequence>MRLGRAGIGSDINELAIFISQVKTTLLTEAAERELRNWTAGVEQYVNMHAPADADGRWRESGYFKHMEANGVWRYRKAIQQVLNATAWLPDNASREFARCALLRTAQVALDGKRSPPPISTFRTRLVGYLSEMLDDMAALRRETADVQRQPCRVLKQAADQAHTSGAFDEQKPRLILTSPPYPGVHVLYHRWQIGGRRETAAPYWIANRLDGDGERYYTLGHRKEKGLATYFRNLEASFRSIAKVCSPETIIVQVVAFADPEWQLSRYLEALTSAGLQEVGQGEQERLWRDVPNRRWHALSQAKHSSAREVVLFHRLA</sequence>
<keyword evidence="2" id="KW-0808">Transferase</keyword>
<evidence type="ECO:0000313" key="5">
    <source>
        <dbReference type="EMBL" id="SKC02506.1"/>
    </source>
</evidence>
<protein>
    <submittedName>
        <fullName evidence="5">Uncharacterized protein</fullName>
    </submittedName>
</protein>
<dbReference type="GO" id="GO:0009307">
    <property type="term" value="P:DNA restriction-modification system"/>
    <property type="evidence" value="ECO:0007669"/>
    <property type="project" value="UniProtKB-KW"/>
</dbReference>
<proteinExistence type="predicted"/>
<dbReference type="GO" id="GO:0003677">
    <property type="term" value="F:DNA binding"/>
    <property type="evidence" value="ECO:0007669"/>
    <property type="project" value="InterPro"/>
</dbReference>
<evidence type="ECO:0000256" key="1">
    <source>
        <dbReference type="ARBA" id="ARBA00022603"/>
    </source>
</evidence>